<keyword evidence="2" id="KW-0677">Repeat</keyword>
<dbReference type="InterPro" id="IPR019775">
    <property type="entry name" value="WD40_repeat_CS"/>
</dbReference>
<feature type="repeat" description="WD" evidence="3">
    <location>
        <begin position="978"/>
        <end position="1019"/>
    </location>
</feature>
<feature type="repeat" description="WD" evidence="3">
    <location>
        <begin position="837"/>
        <end position="878"/>
    </location>
</feature>
<dbReference type="Pfam" id="PF05729">
    <property type="entry name" value="NACHT"/>
    <property type="match status" value="1"/>
</dbReference>
<dbReference type="InterPro" id="IPR001680">
    <property type="entry name" value="WD40_rpt"/>
</dbReference>
<feature type="repeat" description="WD" evidence="3">
    <location>
        <begin position="629"/>
        <end position="670"/>
    </location>
</feature>
<dbReference type="Gene3D" id="1.10.10.10">
    <property type="entry name" value="Winged helix-like DNA-binding domain superfamily/Winged helix DNA-binding domain"/>
    <property type="match status" value="1"/>
</dbReference>
<dbReference type="Gene3D" id="2.130.10.10">
    <property type="entry name" value="YVTN repeat-like/Quinoprotein amine dehydrogenase"/>
    <property type="match status" value="6"/>
</dbReference>
<dbReference type="InterPro" id="IPR050349">
    <property type="entry name" value="WD_LIS1/nudF_dynein_reg"/>
</dbReference>
<dbReference type="Pfam" id="PF00400">
    <property type="entry name" value="WD40"/>
    <property type="match status" value="14"/>
</dbReference>
<dbReference type="CDD" id="cd00200">
    <property type="entry name" value="WD40"/>
    <property type="match status" value="2"/>
</dbReference>
<dbReference type="InterPro" id="IPR015943">
    <property type="entry name" value="WD40/YVTN_repeat-like_dom_sf"/>
</dbReference>
<feature type="repeat" description="WD" evidence="3">
    <location>
        <begin position="671"/>
        <end position="711"/>
    </location>
</feature>
<protein>
    <submittedName>
        <fullName evidence="5">NACHT domain-containing protein</fullName>
    </submittedName>
</protein>
<dbReference type="InterPro" id="IPR020472">
    <property type="entry name" value="WD40_PAC1"/>
</dbReference>
<evidence type="ECO:0000256" key="1">
    <source>
        <dbReference type="ARBA" id="ARBA00022574"/>
    </source>
</evidence>
<accession>A0A7C3KHX6</accession>
<feature type="repeat" description="WD" evidence="3">
    <location>
        <begin position="1062"/>
        <end position="1103"/>
    </location>
</feature>
<gene>
    <name evidence="5" type="ORF">ENR64_21585</name>
</gene>
<feature type="repeat" description="WD" evidence="3">
    <location>
        <begin position="1020"/>
        <end position="1061"/>
    </location>
</feature>
<feature type="repeat" description="WD" evidence="3">
    <location>
        <begin position="795"/>
        <end position="836"/>
    </location>
</feature>
<dbReference type="PROSITE" id="PS50294">
    <property type="entry name" value="WD_REPEATS_REGION"/>
    <property type="match status" value="12"/>
</dbReference>
<comment type="caution">
    <text evidence="5">The sequence shown here is derived from an EMBL/GenBank/DDBJ whole genome shotgun (WGS) entry which is preliminary data.</text>
</comment>
<dbReference type="PRINTS" id="PR00364">
    <property type="entry name" value="DISEASERSIST"/>
</dbReference>
<evidence type="ECO:0000259" key="4">
    <source>
        <dbReference type="Pfam" id="PF05729"/>
    </source>
</evidence>
<feature type="repeat" description="WD" evidence="3">
    <location>
        <begin position="711"/>
        <end position="752"/>
    </location>
</feature>
<dbReference type="InterPro" id="IPR007111">
    <property type="entry name" value="NACHT_NTPase"/>
</dbReference>
<dbReference type="SUPFAM" id="SSF50998">
    <property type="entry name" value="Quinoprotein alcohol dehydrogenase-like"/>
    <property type="match status" value="1"/>
</dbReference>
<sequence length="1231" mass="135997">MAMTELTSALVERLKVEYEVSDSELDVIAIALKGQPTAAIAKTLSISEVAVRKRLGEVYKKFKIQGNGPGKLATLRKLLTAEKPTNYPLRDWGSAIDKALEFHGREAELYKLKRWILEDRCRLILLLGMGGIGKTTLALKLADDIASDTKNKFDCVIWRTLQPGQPLMNLLEDLLHAAAVQPDAPLPSSLEDRLALLVEMMRQQRCLIVLDNLDTMLQADVPTGQFQEQYLDYIQLLEWVGVGRMGEAPHKSCLLLTSREKPKEITKQEGETSPIRSLALKGLTEAECSTLLDSKGLVGSLQDQRKLINRYIGNPLALKIVSTTIHELFEGNIAKFLEQSWISFGSIRNLLDEQFNRLPQLEKSIMYWLAINLGEELSVKELLSDLYPPIISPTTLVDALESLAQRSLIDKKLGLFSIHPVVQDYILQRFVEAIYREILHYIERSSALEGFDSSSYSASGTTLNPSNPITETGLLKTHTLLKAQAKDHVRDSQVRLVLTPLKERLIHVLGSKSVIADYLKQILNLFRNKPPISTGYSGGNILNLLQELQIDLSGWDFSHLTIWQAYLRGRNLHNISFAHSNLAKSVFTETFGSILSVAFSSDGKLLATGDTKSEIRLWQTAENEQLATLHGHTAWVRSVAFSADGTQLVSGSEDHTIRLWDVASRECVKVLPGQDSIVRSVAFRPDGQMVASSGDKTLCLWDLDPGTCHRLPVSEGTIRSVAFSPDGQILVSCSSDKTIILWDVAKKEKINVLNGHTRQVRSVAFSPDGSLIASCSSDRTIRLWDAQTGVCLRTLEGHGDRVWSVAFSLDGQFLASGSDDRTVRLWRVSDGKPLQILDEHTSRVWSVAFTSFESSNGQPIQALASGSDDQTIRLWDVRDVDAKIQCIQTLQGCTQSIRSVAFAPYVKGKDQILACGSDDQMVHLWNTTTGQPMYSLSGHAGRVWAIAFQPGGSLLASGSDDQTIRLWQVENGCLTGSLSGHDNWIRAIAFSPDGKQLASGSDDKTVRLWDVTKRQCIDVLKGHEDWVWSVAFSPDGQLLASGSSDTQIRLWDVNTRQCLQVLSEHENWVRSVAFNPAGNLLASSSGDLTVKLWDVKTGTCVRTLKEHNGRVRSLAFNPEGTLLACGSENTSIGIWEIATGKRVKILNGHTGWVRAVAFSPDGKELASGSRDETIRLWDVETETCRQTLRADRPYEGMNIAGVLGLTEAQKANLRTLGAIDETKGIAPHPKA</sequence>
<feature type="repeat" description="WD" evidence="3">
    <location>
        <begin position="890"/>
        <end position="935"/>
    </location>
</feature>
<dbReference type="PROSITE" id="PS00678">
    <property type="entry name" value="WD_REPEATS_1"/>
    <property type="match status" value="9"/>
</dbReference>
<dbReference type="InterPro" id="IPR027417">
    <property type="entry name" value="P-loop_NTPase"/>
</dbReference>
<dbReference type="PROSITE" id="PS50082">
    <property type="entry name" value="WD_REPEATS_2"/>
    <property type="match status" value="14"/>
</dbReference>
<dbReference type="PRINTS" id="PR00320">
    <property type="entry name" value="GPROTEINBRPT"/>
</dbReference>
<feature type="repeat" description="WD" evidence="3">
    <location>
        <begin position="936"/>
        <end position="977"/>
    </location>
</feature>
<evidence type="ECO:0000256" key="3">
    <source>
        <dbReference type="PROSITE-ProRule" id="PRU00221"/>
    </source>
</evidence>
<dbReference type="GO" id="GO:0006355">
    <property type="term" value="P:regulation of DNA-templated transcription"/>
    <property type="evidence" value="ECO:0007669"/>
    <property type="project" value="InterPro"/>
</dbReference>
<dbReference type="InterPro" id="IPR036388">
    <property type="entry name" value="WH-like_DNA-bd_sf"/>
</dbReference>
<dbReference type="SMART" id="SM00320">
    <property type="entry name" value="WD40"/>
    <property type="match status" value="14"/>
</dbReference>
<dbReference type="Gene3D" id="3.40.50.300">
    <property type="entry name" value="P-loop containing nucleotide triphosphate hydrolases"/>
    <property type="match status" value="1"/>
</dbReference>
<dbReference type="SUPFAM" id="SSF46894">
    <property type="entry name" value="C-terminal effector domain of the bipartite response regulators"/>
    <property type="match status" value="1"/>
</dbReference>
<dbReference type="AlphaFoldDB" id="A0A7C3KHX6"/>
<feature type="repeat" description="WD" evidence="3">
    <location>
        <begin position="1146"/>
        <end position="1187"/>
    </location>
</feature>
<evidence type="ECO:0000256" key="2">
    <source>
        <dbReference type="ARBA" id="ARBA00022737"/>
    </source>
</evidence>
<name>A0A7C3KHX6_9CYAN</name>
<dbReference type="InterPro" id="IPR016032">
    <property type="entry name" value="Sig_transdc_resp-reg_C-effctor"/>
</dbReference>
<organism evidence="5">
    <name type="scientific">Oscillatoriales cyanobacterium SpSt-418</name>
    <dbReference type="NCBI Taxonomy" id="2282169"/>
    <lineage>
        <taxon>Bacteria</taxon>
        <taxon>Bacillati</taxon>
        <taxon>Cyanobacteriota</taxon>
        <taxon>Cyanophyceae</taxon>
        <taxon>Oscillatoriophycideae</taxon>
        <taxon>Oscillatoriales</taxon>
    </lineage>
</organism>
<reference evidence="5" key="1">
    <citation type="journal article" date="2020" name="mSystems">
        <title>Genome- and Community-Level Interaction Insights into Carbon Utilization and Element Cycling Functions of Hydrothermarchaeota in Hydrothermal Sediment.</title>
        <authorList>
            <person name="Zhou Z."/>
            <person name="Liu Y."/>
            <person name="Xu W."/>
            <person name="Pan J."/>
            <person name="Luo Z.H."/>
            <person name="Li M."/>
        </authorList>
    </citation>
    <scope>NUCLEOTIDE SEQUENCE [LARGE SCALE GENOMIC DNA]</scope>
    <source>
        <strain evidence="5">SpSt-418</strain>
    </source>
</reference>
<dbReference type="EMBL" id="DSRU01000316">
    <property type="protein sequence ID" value="HFN00286.1"/>
    <property type="molecule type" value="Genomic_DNA"/>
</dbReference>
<dbReference type="GO" id="GO:0003677">
    <property type="term" value="F:DNA binding"/>
    <property type="evidence" value="ECO:0007669"/>
    <property type="project" value="InterPro"/>
</dbReference>
<feature type="repeat" description="WD" evidence="3">
    <location>
        <begin position="753"/>
        <end position="794"/>
    </location>
</feature>
<evidence type="ECO:0000313" key="5">
    <source>
        <dbReference type="EMBL" id="HFN00286.1"/>
    </source>
</evidence>
<dbReference type="SUPFAM" id="SSF50978">
    <property type="entry name" value="WD40 repeat-like"/>
    <property type="match status" value="1"/>
</dbReference>
<feature type="domain" description="NACHT" evidence="4">
    <location>
        <begin position="122"/>
        <end position="291"/>
    </location>
</feature>
<feature type="repeat" description="WD" evidence="3">
    <location>
        <begin position="1104"/>
        <end position="1145"/>
    </location>
</feature>
<dbReference type="InterPro" id="IPR011047">
    <property type="entry name" value="Quinoprotein_ADH-like_sf"/>
</dbReference>
<proteinExistence type="predicted"/>
<dbReference type="PANTHER" id="PTHR44129">
    <property type="entry name" value="WD REPEAT-CONTAINING PROTEIN POP1"/>
    <property type="match status" value="1"/>
</dbReference>
<feature type="repeat" description="WD" evidence="3">
    <location>
        <begin position="587"/>
        <end position="628"/>
    </location>
</feature>
<dbReference type="InterPro" id="IPR036322">
    <property type="entry name" value="WD40_repeat_dom_sf"/>
</dbReference>
<dbReference type="GO" id="GO:0005829">
    <property type="term" value="C:cytosol"/>
    <property type="evidence" value="ECO:0007669"/>
    <property type="project" value="UniProtKB-ARBA"/>
</dbReference>
<dbReference type="SUPFAM" id="SSF52540">
    <property type="entry name" value="P-loop containing nucleoside triphosphate hydrolases"/>
    <property type="match status" value="1"/>
</dbReference>
<keyword evidence="1 3" id="KW-0853">WD repeat</keyword>